<protein>
    <submittedName>
        <fullName evidence="2">Sporulation protein YunB</fullName>
    </submittedName>
</protein>
<keyword evidence="3" id="KW-1185">Reference proteome</keyword>
<keyword evidence="1" id="KW-0472">Membrane</keyword>
<reference evidence="2" key="1">
    <citation type="submission" date="2020-07" db="EMBL/GenBank/DDBJ databases">
        <title>Koleobacter methoxysyntrophicus gen. nov., sp. nov., a novel anaerobic bacterium isolated from deep subsurface oil field and proposal of Koleobacterales ord. nov. in the phylum Firmicutes.</title>
        <authorList>
            <person name="Sakamoto S."/>
            <person name="Tamaki H."/>
        </authorList>
    </citation>
    <scope>NUCLEOTIDE SEQUENCE</scope>
    <source>
        <strain evidence="2">NRmbB1</strain>
    </source>
</reference>
<dbReference type="Pfam" id="PF09560">
    <property type="entry name" value="Spore_YunB"/>
    <property type="match status" value="1"/>
</dbReference>
<dbReference type="Proteomes" id="UP000662904">
    <property type="component" value="Chromosome"/>
</dbReference>
<gene>
    <name evidence="2" type="primary">yunB</name>
    <name evidence="2" type="ORF">H0A61_02348</name>
</gene>
<keyword evidence="1" id="KW-1133">Transmembrane helix</keyword>
<proteinExistence type="predicted"/>
<keyword evidence="1" id="KW-0812">Transmembrane</keyword>
<dbReference type="InterPro" id="IPR014197">
    <property type="entry name" value="Sporulation_prot_YunB"/>
</dbReference>
<accession>A0A8A0RPX6</accession>
<evidence type="ECO:0000256" key="1">
    <source>
        <dbReference type="SAM" id="Phobius"/>
    </source>
</evidence>
<organism evidence="2 3">
    <name type="scientific">Koleobacter methoxysyntrophicus</name>
    <dbReference type="NCBI Taxonomy" id="2751313"/>
    <lineage>
        <taxon>Bacteria</taxon>
        <taxon>Bacillati</taxon>
        <taxon>Bacillota</taxon>
        <taxon>Clostridia</taxon>
        <taxon>Koleobacterales</taxon>
        <taxon>Koleobacteraceae</taxon>
        <taxon>Koleobacter</taxon>
    </lineage>
</organism>
<dbReference type="NCBIfam" id="TIGR02832">
    <property type="entry name" value="spo_yunB"/>
    <property type="match status" value="1"/>
</dbReference>
<dbReference type="EMBL" id="CP059066">
    <property type="protein sequence ID" value="QSQ09962.1"/>
    <property type="molecule type" value="Genomic_DNA"/>
</dbReference>
<dbReference type="RefSeq" id="WP_206707291.1">
    <property type="nucleotide sequence ID" value="NZ_CP059066.1"/>
</dbReference>
<feature type="transmembrane region" description="Helical" evidence="1">
    <location>
        <begin position="12"/>
        <end position="32"/>
    </location>
</feature>
<dbReference type="PIRSF" id="PIRSF021383">
    <property type="entry name" value="YunB"/>
    <property type="match status" value="1"/>
</dbReference>
<sequence length="214" mass="23701">MIRYSLKKQTKLLFLSLIITVMILLFILFYLIEKNLGPTLLAIAEARARIIATETINDAINKKIARNVQYKDLISVHKSIKGEVALIQINITEINRLKSETALYVADSLKEITMNEIGIPIGQITGSNILANFGPSIKFSILPVGTVEVDISEAFEEAGINQTRHKVFIDVKTWVRIAVPLVSSSIQVSTHIPIAETIIVGNVPETILNLNVNK</sequence>
<evidence type="ECO:0000313" key="3">
    <source>
        <dbReference type="Proteomes" id="UP000662904"/>
    </source>
</evidence>
<dbReference type="KEGG" id="kme:H0A61_02348"/>
<name>A0A8A0RPX6_9FIRM</name>
<dbReference type="AlphaFoldDB" id="A0A8A0RPX6"/>
<evidence type="ECO:0000313" key="2">
    <source>
        <dbReference type="EMBL" id="QSQ09962.1"/>
    </source>
</evidence>